<evidence type="ECO:0000313" key="6">
    <source>
        <dbReference type="EMBL" id="MBT9144850.1"/>
    </source>
</evidence>
<dbReference type="SUPFAM" id="SSF56519">
    <property type="entry name" value="Penicillin binding protein dimerisation domain"/>
    <property type="match status" value="1"/>
</dbReference>
<evidence type="ECO:0000256" key="1">
    <source>
        <dbReference type="ARBA" id="ARBA00004370"/>
    </source>
</evidence>
<dbReference type="Gene3D" id="3.40.710.10">
    <property type="entry name" value="DD-peptidase/beta-lactamase superfamily"/>
    <property type="match status" value="1"/>
</dbReference>
<dbReference type="SUPFAM" id="SSF56601">
    <property type="entry name" value="beta-lactamase/transpeptidase-like"/>
    <property type="match status" value="1"/>
</dbReference>
<dbReference type="PANTHER" id="PTHR30627:SF1">
    <property type="entry name" value="PEPTIDOGLYCAN D,D-TRANSPEPTIDASE FTSI"/>
    <property type="match status" value="1"/>
</dbReference>
<dbReference type="InterPro" id="IPR012338">
    <property type="entry name" value="Beta-lactam/transpept-like"/>
</dbReference>
<keyword evidence="6" id="KW-0645">Protease</keyword>
<dbReference type="Gene3D" id="3.90.1310.10">
    <property type="entry name" value="Penicillin-binding protein 2a (Domain 2)"/>
    <property type="match status" value="1"/>
</dbReference>
<protein>
    <submittedName>
        <fullName evidence="6">Peptidoglycan D,D-transpeptidase PenA</fullName>
        <ecNumber evidence="6">3.4.16.4</ecNumber>
    </submittedName>
</protein>
<dbReference type="Pfam" id="PF00905">
    <property type="entry name" value="Transpeptidase"/>
    <property type="match status" value="1"/>
</dbReference>
<comment type="subcellular location">
    <subcellularLocation>
        <location evidence="1">Membrane</location>
    </subcellularLocation>
</comment>
<dbReference type="EMBL" id="QLTW01000026">
    <property type="protein sequence ID" value="MBT9144850.1"/>
    <property type="molecule type" value="Genomic_DNA"/>
</dbReference>
<sequence length="550" mass="60630">MNLETPRKAILVLGLILGLCLLTFVAFTFSLQVFSTTESNPFSMSLSKVYSRRGNIYDRNGVLLAFSVPSNSILVHPSLFRGDENMIYTLSRVGGITVNELKTRLERGRNFYLRRQLTEIPDEVKGVIGVSILEDSKRLYPHRKSASHILGFVDVDGWGRGGIEGYQNEILKGRDGLAFITIDAAGRGIPTYPQGSIMPVQGSDILLTIDIHVQNMVEKALARGIDKYKALSGSAVVMDINTGEIWALANYPDFDPNNFRQSTGEQRRNRALSFNYEAGSVLKTVSLAIALEEEVVSLNSEFPAPASLRLRGGVVNNFRNRAYNVQNLKEALKTSTNTVFAQLALKIGRENFNKYYHTLFGVGRSFEVGMPGVEVGIYVDPESEMHLANIGFGQGIALTPLQVTSIYATLGNGGYFLKPGFIRAIRDSQGQLRYEHRPRILRTVFRKQTSDLIIEALDGSITSQTNRLAQVEGYSLGGKTGTAQKIIDGKYSDEKIITTFAGFVTLKNPRFLIVVMFDEPNAPASSTAVPVFGEIARGLIEYLQLSGEGK</sequence>
<dbReference type="PANTHER" id="PTHR30627">
    <property type="entry name" value="PEPTIDOGLYCAN D,D-TRANSPEPTIDASE"/>
    <property type="match status" value="1"/>
</dbReference>
<dbReference type="InterPro" id="IPR036138">
    <property type="entry name" value="PBP_dimer_sf"/>
</dbReference>
<dbReference type="InterPro" id="IPR050515">
    <property type="entry name" value="Beta-lactam/transpept"/>
</dbReference>
<dbReference type="InterPro" id="IPR001460">
    <property type="entry name" value="PCN-bd_Tpept"/>
</dbReference>
<dbReference type="Proteomes" id="UP000811545">
    <property type="component" value="Unassembled WGS sequence"/>
</dbReference>
<evidence type="ECO:0000313" key="7">
    <source>
        <dbReference type="Proteomes" id="UP000811545"/>
    </source>
</evidence>
<dbReference type="GO" id="GO:0005886">
    <property type="term" value="C:plasma membrane"/>
    <property type="evidence" value="ECO:0007669"/>
    <property type="project" value="TreeGrafter"/>
</dbReference>
<dbReference type="GO" id="GO:0071555">
    <property type="term" value="P:cell wall organization"/>
    <property type="evidence" value="ECO:0007669"/>
    <property type="project" value="TreeGrafter"/>
</dbReference>
<accession>A0A9E2BIN9</accession>
<evidence type="ECO:0000256" key="2">
    <source>
        <dbReference type="ARBA" id="ARBA00007171"/>
    </source>
</evidence>
<dbReference type="InterPro" id="IPR005311">
    <property type="entry name" value="PBP_dimer"/>
</dbReference>
<comment type="caution">
    <text evidence="6">The sequence shown here is derived from an EMBL/GenBank/DDBJ whole genome shotgun (WGS) entry which is preliminary data.</text>
</comment>
<feature type="domain" description="Penicillin-binding protein transpeptidase" evidence="4">
    <location>
        <begin position="233"/>
        <end position="535"/>
    </location>
</feature>
<gene>
    <name evidence="6" type="primary">penA</name>
    <name evidence="6" type="ORF">DDT42_00706</name>
</gene>
<organism evidence="6 7">
    <name type="scientific">Psychracetigena formicireducens</name>
    <dbReference type="NCBI Taxonomy" id="2986056"/>
    <lineage>
        <taxon>Bacteria</taxon>
        <taxon>Bacillati</taxon>
        <taxon>Candidatus Lithacetigenota</taxon>
        <taxon>Candidatus Psychracetigena</taxon>
    </lineage>
</organism>
<dbReference type="Pfam" id="PF03717">
    <property type="entry name" value="PBP_dimer"/>
    <property type="match status" value="1"/>
</dbReference>
<comment type="similarity">
    <text evidence="2">Belongs to the transpeptidase family.</text>
</comment>
<keyword evidence="6" id="KW-0378">Hydrolase</keyword>
<dbReference type="EC" id="3.4.16.4" evidence="6"/>
<evidence type="ECO:0000256" key="3">
    <source>
        <dbReference type="ARBA" id="ARBA00023136"/>
    </source>
</evidence>
<evidence type="ECO:0000259" key="4">
    <source>
        <dbReference type="Pfam" id="PF00905"/>
    </source>
</evidence>
<proteinExistence type="inferred from homology"/>
<keyword evidence="3" id="KW-0472">Membrane</keyword>
<dbReference type="AlphaFoldDB" id="A0A9E2BIN9"/>
<keyword evidence="6" id="KW-0121">Carboxypeptidase</keyword>
<dbReference type="GO" id="GO:0009002">
    <property type="term" value="F:serine-type D-Ala-D-Ala carboxypeptidase activity"/>
    <property type="evidence" value="ECO:0007669"/>
    <property type="project" value="UniProtKB-EC"/>
</dbReference>
<name>A0A9E2BIN9_PSYF1</name>
<feature type="domain" description="Penicillin-binding protein dimerisation" evidence="5">
    <location>
        <begin position="49"/>
        <end position="189"/>
    </location>
</feature>
<evidence type="ECO:0000259" key="5">
    <source>
        <dbReference type="Pfam" id="PF03717"/>
    </source>
</evidence>
<reference evidence="6 7" key="1">
    <citation type="journal article" date="2021" name="bioRxiv">
        <title>Unique metabolic strategies in Hadean analogues reveal hints for primordial physiology.</title>
        <authorList>
            <person name="Nobu M.K."/>
            <person name="Nakai R."/>
            <person name="Tamazawa S."/>
            <person name="Mori H."/>
            <person name="Toyoda A."/>
            <person name="Ijiri A."/>
            <person name="Suzuki S."/>
            <person name="Kurokawa K."/>
            <person name="Kamagata Y."/>
            <person name="Tamaki H."/>
        </authorList>
    </citation>
    <scope>NUCLEOTIDE SEQUENCE [LARGE SCALE GENOMIC DNA]</scope>
    <source>
        <strain evidence="6">BS525</strain>
    </source>
</reference>
<dbReference type="GO" id="GO:0008658">
    <property type="term" value="F:penicillin binding"/>
    <property type="evidence" value="ECO:0007669"/>
    <property type="project" value="InterPro"/>
</dbReference>